<evidence type="ECO:0000256" key="2">
    <source>
        <dbReference type="ARBA" id="ARBA00023002"/>
    </source>
</evidence>
<keyword evidence="4" id="KW-1185">Reference proteome</keyword>
<dbReference type="CDD" id="cd05233">
    <property type="entry name" value="SDR_c"/>
    <property type="match status" value="1"/>
</dbReference>
<evidence type="ECO:0000313" key="3">
    <source>
        <dbReference type="EMBL" id="SDH07674.1"/>
    </source>
</evidence>
<dbReference type="SUPFAM" id="SSF51735">
    <property type="entry name" value="NAD(P)-binding Rossmann-fold domains"/>
    <property type="match status" value="1"/>
</dbReference>
<dbReference type="PANTHER" id="PTHR43639">
    <property type="entry name" value="OXIDOREDUCTASE, SHORT-CHAIN DEHYDROGENASE/REDUCTASE FAMILY (AFU_ORTHOLOGUE AFUA_5G02870)"/>
    <property type="match status" value="1"/>
</dbReference>
<keyword evidence="2" id="KW-0560">Oxidoreductase</keyword>
<sequence>MQSNHEVLSTLPRDVRLAGRTAWVTGSTSGIGEAVAHVLAASGATVLVSGRDADRADAVVAAITGAGGTALPLVADLDAPPAQLRETAARAVELAGGRLDVLVNNAGVYPVGATEDLADDDLDRLLAVNVRAPHVLVGALAPAMADRGEGAVVTIGSWMARVGSPFGALYTATKAAAEQLTRSWAAEYGPRGVRVTGVAPGATATPGNADAAEVLDAMTARTVAGRPVRPVDVAYAVRWLVSDEAAFVHGSSIDVDGGILAARVA</sequence>
<dbReference type="OrthoDB" id="286404at2"/>
<dbReference type="AlphaFoldDB" id="A0A1G7ZG66"/>
<organism evidence="3 4">
    <name type="scientific">Klenkia brasiliensis</name>
    <dbReference type="NCBI Taxonomy" id="333142"/>
    <lineage>
        <taxon>Bacteria</taxon>
        <taxon>Bacillati</taxon>
        <taxon>Actinomycetota</taxon>
        <taxon>Actinomycetes</taxon>
        <taxon>Geodermatophilales</taxon>
        <taxon>Geodermatophilaceae</taxon>
        <taxon>Klenkia</taxon>
    </lineage>
</organism>
<dbReference type="InterPro" id="IPR020904">
    <property type="entry name" value="Sc_DH/Rdtase_CS"/>
</dbReference>
<accession>A0A1G7ZG66</accession>
<dbReference type="PROSITE" id="PS00061">
    <property type="entry name" value="ADH_SHORT"/>
    <property type="match status" value="1"/>
</dbReference>
<name>A0A1G7ZG66_9ACTN</name>
<dbReference type="FunFam" id="3.40.50.720:FF:000084">
    <property type="entry name" value="Short-chain dehydrogenase reductase"/>
    <property type="match status" value="1"/>
</dbReference>
<dbReference type="RefSeq" id="WP_091068500.1">
    <property type="nucleotide sequence ID" value="NZ_FNCF01000008.1"/>
</dbReference>
<proteinExistence type="inferred from homology"/>
<dbReference type="Proteomes" id="UP000198863">
    <property type="component" value="Unassembled WGS sequence"/>
</dbReference>
<dbReference type="EMBL" id="FNCF01000008">
    <property type="protein sequence ID" value="SDH07674.1"/>
    <property type="molecule type" value="Genomic_DNA"/>
</dbReference>
<comment type="similarity">
    <text evidence="1">Belongs to the short-chain dehydrogenases/reductases (SDR) family.</text>
</comment>
<dbReference type="PRINTS" id="PR00081">
    <property type="entry name" value="GDHRDH"/>
</dbReference>
<protein>
    <submittedName>
        <fullName evidence="3">Short-chain dehydrogenase</fullName>
    </submittedName>
</protein>
<evidence type="ECO:0000256" key="1">
    <source>
        <dbReference type="ARBA" id="ARBA00006484"/>
    </source>
</evidence>
<dbReference type="Pfam" id="PF13561">
    <property type="entry name" value="adh_short_C2"/>
    <property type="match status" value="1"/>
</dbReference>
<dbReference type="GO" id="GO:0016491">
    <property type="term" value="F:oxidoreductase activity"/>
    <property type="evidence" value="ECO:0007669"/>
    <property type="project" value="UniProtKB-KW"/>
</dbReference>
<gene>
    <name evidence="3" type="ORF">SAMN05660324_4267</name>
</gene>
<dbReference type="InterPro" id="IPR002347">
    <property type="entry name" value="SDR_fam"/>
</dbReference>
<dbReference type="Gene3D" id="3.40.50.720">
    <property type="entry name" value="NAD(P)-binding Rossmann-like Domain"/>
    <property type="match status" value="1"/>
</dbReference>
<dbReference type="PRINTS" id="PR00080">
    <property type="entry name" value="SDRFAMILY"/>
</dbReference>
<dbReference type="PANTHER" id="PTHR43639:SF1">
    <property type="entry name" value="SHORT-CHAIN DEHYDROGENASE_REDUCTASE FAMILY PROTEIN"/>
    <property type="match status" value="1"/>
</dbReference>
<evidence type="ECO:0000313" key="4">
    <source>
        <dbReference type="Proteomes" id="UP000198863"/>
    </source>
</evidence>
<reference evidence="4" key="1">
    <citation type="submission" date="2016-10" db="EMBL/GenBank/DDBJ databases">
        <authorList>
            <person name="Varghese N."/>
            <person name="Submissions S."/>
        </authorList>
    </citation>
    <scope>NUCLEOTIDE SEQUENCE [LARGE SCALE GENOMIC DNA]</scope>
    <source>
        <strain evidence="4">DSM 44526</strain>
    </source>
</reference>
<dbReference type="InterPro" id="IPR036291">
    <property type="entry name" value="NAD(P)-bd_dom_sf"/>
</dbReference>